<comment type="pathway">
    <text evidence="2 15">Cofactor biosynthesis; adenosylcobalamin biosynthesis; adenosylcobalamin from cob(II)yrinate a,c-diamide: step 2/7.</text>
</comment>
<dbReference type="PANTHER" id="PTHR12213">
    <property type="entry name" value="CORRINOID ADENOSYLTRANSFERASE"/>
    <property type="match status" value="1"/>
</dbReference>
<evidence type="ECO:0000256" key="11">
    <source>
        <dbReference type="ARBA" id="ARBA00033334"/>
    </source>
</evidence>
<evidence type="ECO:0000256" key="13">
    <source>
        <dbReference type="ARBA" id="ARBA00048555"/>
    </source>
</evidence>
<evidence type="ECO:0000256" key="15">
    <source>
        <dbReference type="RuleBase" id="RU366026"/>
    </source>
</evidence>
<dbReference type="InterPro" id="IPR029499">
    <property type="entry name" value="PduO-typ"/>
</dbReference>
<keyword evidence="8 15" id="KW-0547">Nucleotide-binding</keyword>
<evidence type="ECO:0000256" key="7">
    <source>
        <dbReference type="ARBA" id="ARBA00022679"/>
    </source>
</evidence>
<dbReference type="GO" id="GO:0005524">
    <property type="term" value="F:ATP binding"/>
    <property type="evidence" value="ECO:0007669"/>
    <property type="project" value="UniProtKB-UniRule"/>
</dbReference>
<evidence type="ECO:0000256" key="2">
    <source>
        <dbReference type="ARBA" id="ARBA00005121"/>
    </source>
</evidence>
<evidence type="ECO:0000256" key="12">
    <source>
        <dbReference type="ARBA" id="ARBA00033354"/>
    </source>
</evidence>
<keyword evidence="7 15" id="KW-0808">Transferase</keyword>
<dbReference type="NCBIfam" id="TIGR00636">
    <property type="entry name" value="PduO_Nterm"/>
    <property type="match status" value="1"/>
</dbReference>
<comment type="subcellular location">
    <subcellularLocation>
        <location evidence="1">Cytoplasm</location>
    </subcellularLocation>
</comment>
<evidence type="ECO:0000256" key="1">
    <source>
        <dbReference type="ARBA" id="ARBA00004496"/>
    </source>
</evidence>
<dbReference type="GO" id="GO:0009236">
    <property type="term" value="P:cobalamin biosynthetic process"/>
    <property type="evidence" value="ECO:0007669"/>
    <property type="project" value="UniProtKB-UniRule"/>
</dbReference>
<dbReference type="Gene3D" id="1.20.1200.10">
    <property type="entry name" value="Cobalamin adenosyltransferase-like"/>
    <property type="match status" value="1"/>
</dbReference>
<feature type="domain" description="Cobalamin adenosyltransferase-like" evidence="16">
    <location>
        <begin position="7"/>
        <end position="172"/>
    </location>
</feature>
<gene>
    <name evidence="17" type="ORF">EUV02_14935</name>
</gene>
<dbReference type="EMBL" id="SIHO01000004">
    <property type="protein sequence ID" value="TFU00345.1"/>
    <property type="molecule type" value="Genomic_DNA"/>
</dbReference>
<dbReference type="PANTHER" id="PTHR12213:SF0">
    <property type="entry name" value="CORRINOID ADENOSYLTRANSFERASE MMAB"/>
    <property type="match status" value="1"/>
</dbReference>
<dbReference type="EC" id="2.5.1.17" evidence="4 15"/>
<keyword evidence="18" id="KW-1185">Reference proteome</keyword>
<comment type="similarity">
    <text evidence="3 15">Belongs to the Cob(I)alamin adenosyltransferase family.</text>
</comment>
<comment type="caution">
    <text evidence="17">The sequence shown here is derived from an EMBL/GenBank/DDBJ whole genome shotgun (WGS) entry which is preliminary data.</text>
</comment>
<comment type="catalytic activity">
    <reaction evidence="13 15">
        <text>2 cob(II)yrinate a,c diamide + reduced [electron-transfer flavoprotein] + 2 ATP = 2 adenosylcob(III)yrinate a,c-diamide + 2 triphosphate + oxidized [electron-transfer flavoprotein] + 3 H(+)</text>
        <dbReference type="Rhea" id="RHEA:11528"/>
        <dbReference type="Rhea" id="RHEA-COMP:10685"/>
        <dbReference type="Rhea" id="RHEA-COMP:10686"/>
        <dbReference type="ChEBI" id="CHEBI:15378"/>
        <dbReference type="ChEBI" id="CHEBI:18036"/>
        <dbReference type="ChEBI" id="CHEBI:30616"/>
        <dbReference type="ChEBI" id="CHEBI:57692"/>
        <dbReference type="ChEBI" id="CHEBI:58307"/>
        <dbReference type="ChEBI" id="CHEBI:58503"/>
        <dbReference type="ChEBI" id="CHEBI:58537"/>
        <dbReference type="EC" id="2.5.1.17"/>
    </reaction>
</comment>
<evidence type="ECO:0000259" key="16">
    <source>
        <dbReference type="Pfam" id="PF01923"/>
    </source>
</evidence>
<dbReference type="SUPFAM" id="SSF89028">
    <property type="entry name" value="Cobalamin adenosyltransferase-like"/>
    <property type="match status" value="1"/>
</dbReference>
<dbReference type="AlphaFoldDB" id="A0A4Y9EJI2"/>
<dbReference type="UniPathway" id="UPA00148">
    <property type="reaction ID" value="UER00233"/>
</dbReference>
<accession>A0A4Y9EJI2</accession>
<evidence type="ECO:0000256" key="4">
    <source>
        <dbReference type="ARBA" id="ARBA00012454"/>
    </source>
</evidence>
<proteinExistence type="inferred from homology"/>
<evidence type="ECO:0000256" key="14">
    <source>
        <dbReference type="ARBA" id="ARBA00048692"/>
    </source>
</evidence>
<name>A0A4Y9EJI2_9SPHN</name>
<dbReference type="RefSeq" id="WP_135247106.1">
    <property type="nucleotide sequence ID" value="NZ_SIHO01000004.1"/>
</dbReference>
<dbReference type="InterPro" id="IPR036451">
    <property type="entry name" value="CblAdoTrfase-like_sf"/>
</dbReference>
<dbReference type="OrthoDB" id="9778896at2"/>
<evidence type="ECO:0000256" key="8">
    <source>
        <dbReference type="ARBA" id="ARBA00022741"/>
    </source>
</evidence>
<keyword evidence="6" id="KW-0963">Cytoplasm</keyword>
<dbReference type="Proteomes" id="UP000297737">
    <property type="component" value="Unassembled WGS sequence"/>
</dbReference>
<keyword evidence="15" id="KW-0169">Cobalamin biosynthesis</keyword>
<comment type="catalytic activity">
    <reaction evidence="14 15">
        <text>2 cob(II)alamin + reduced [electron-transfer flavoprotein] + 2 ATP = 2 adenosylcob(III)alamin + 2 triphosphate + oxidized [electron-transfer flavoprotein] + 3 H(+)</text>
        <dbReference type="Rhea" id="RHEA:28671"/>
        <dbReference type="Rhea" id="RHEA-COMP:10685"/>
        <dbReference type="Rhea" id="RHEA-COMP:10686"/>
        <dbReference type="ChEBI" id="CHEBI:15378"/>
        <dbReference type="ChEBI" id="CHEBI:16304"/>
        <dbReference type="ChEBI" id="CHEBI:18036"/>
        <dbReference type="ChEBI" id="CHEBI:18408"/>
        <dbReference type="ChEBI" id="CHEBI:30616"/>
        <dbReference type="ChEBI" id="CHEBI:57692"/>
        <dbReference type="ChEBI" id="CHEBI:58307"/>
        <dbReference type="EC" id="2.5.1.17"/>
    </reaction>
</comment>
<organism evidence="17 18">
    <name type="scientific">Glacieibacterium arshaanense</name>
    <dbReference type="NCBI Taxonomy" id="2511025"/>
    <lineage>
        <taxon>Bacteria</taxon>
        <taxon>Pseudomonadati</taxon>
        <taxon>Pseudomonadota</taxon>
        <taxon>Alphaproteobacteria</taxon>
        <taxon>Sphingomonadales</taxon>
        <taxon>Sphingosinicellaceae</taxon>
        <taxon>Glacieibacterium</taxon>
    </lineage>
</organism>
<evidence type="ECO:0000256" key="9">
    <source>
        <dbReference type="ARBA" id="ARBA00022840"/>
    </source>
</evidence>
<evidence type="ECO:0000256" key="10">
    <source>
        <dbReference type="ARBA" id="ARBA00031529"/>
    </source>
</evidence>
<evidence type="ECO:0000313" key="18">
    <source>
        <dbReference type="Proteomes" id="UP000297737"/>
    </source>
</evidence>
<sequence length="188" mass="20106">MVKLNKIYTRTGDDGSTGLVDGSRRAKFDARIDAYGTVDEANSVLGIVRLHTAATDADAMLARIQNDLFDVGADLATPGDDFTPSPMTLRAVQAQVDRIEAEIDVMNANLAALTSFILPGGTPAAAYLHLARTTVRRAERSAVEAATVEPINPLAITYLNRLSDHLFVLARVMNAATGDVLWVPGANR</sequence>
<evidence type="ECO:0000256" key="5">
    <source>
        <dbReference type="ARBA" id="ARBA00020963"/>
    </source>
</evidence>
<reference evidence="17 18" key="1">
    <citation type="submission" date="2019-02" db="EMBL/GenBank/DDBJ databases">
        <title>Polymorphobacter sp. isolated from the lake at the Tibet of China.</title>
        <authorList>
            <person name="Li A."/>
        </authorList>
    </citation>
    <scope>NUCLEOTIDE SEQUENCE [LARGE SCALE GENOMIC DNA]</scope>
    <source>
        <strain evidence="17 18">DJ1R-1</strain>
    </source>
</reference>
<dbReference type="InterPro" id="IPR016030">
    <property type="entry name" value="CblAdoTrfase-like"/>
</dbReference>
<dbReference type="GO" id="GO:0008817">
    <property type="term" value="F:corrinoid adenosyltransferase activity"/>
    <property type="evidence" value="ECO:0007669"/>
    <property type="project" value="UniProtKB-UniRule"/>
</dbReference>
<evidence type="ECO:0000313" key="17">
    <source>
        <dbReference type="EMBL" id="TFU00345.1"/>
    </source>
</evidence>
<dbReference type="FunFam" id="1.20.1200.10:FF:000003">
    <property type="entry name" value="ATP:cob(I)alamin adenosyltransferase"/>
    <property type="match status" value="1"/>
</dbReference>
<protein>
    <recommendedName>
        <fullName evidence="5 15">Corrinoid adenosyltransferase</fullName>
        <ecNumber evidence="4 15">2.5.1.17</ecNumber>
    </recommendedName>
    <alternativeName>
        <fullName evidence="10 15">Cob(II)alamin adenosyltransferase</fullName>
    </alternativeName>
    <alternativeName>
        <fullName evidence="12 15">Cob(II)yrinic acid a,c-diamide adenosyltransferase</fullName>
    </alternativeName>
    <alternativeName>
        <fullName evidence="11 15">Cobinamide/cobalamin adenosyltransferase</fullName>
    </alternativeName>
</protein>
<dbReference type="Pfam" id="PF01923">
    <property type="entry name" value="Cob_adeno_trans"/>
    <property type="match status" value="1"/>
</dbReference>
<dbReference type="GO" id="GO:0005737">
    <property type="term" value="C:cytoplasm"/>
    <property type="evidence" value="ECO:0007669"/>
    <property type="project" value="UniProtKB-SubCell"/>
</dbReference>
<keyword evidence="9 15" id="KW-0067">ATP-binding</keyword>
<evidence type="ECO:0000256" key="3">
    <source>
        <dbReference type="ARBA" id="ARBA00007487"/>
    </source>
</evidence>
<evidence type="ECO:0000256" key="6">
    <source>
        <dbReference type="ARBA" id="ARBA00022490"/>
    </source>
</evidence>